<evidence type="ECO:0008006" key="5">
    <source>
        <dbReference type="Google" id="ProtNLM"/>
    </source>
</evidence>
<dbReference type="KEGG" id="lgi:LOTGIDRAFT_171626"/>
<feature type="transmembrane region" description="Helical" evidence="1">
    <location>
        <begin position="570"/>
        <end position="594"/>
    </location>
</feature>
<evidence type="ECO:0000313" key="4">
    <source>
        <dbReference type="Proteomes" id="UP000030746"/>
    </source>
</evidence>
<dbReference type="OMA" id="QASITHN"/>
<keyword evidence="1" id="KW-0812">Transmembrane</keyword>
<keyword evidence="4" id="KW-1185">Reference proteome</keyword>
<dbReference type="AlphaFoldDB" id="V4AGU5"/>
<dbReference type="SUPFAM" id="SSF58100">
    <property type="entry name" value="Bacterial hemolysins"/>
    <property type="match status" value="1"/>
</dbReference>
<dbReference type="RefSeq" id="XP_009046078.1">
    <property type="nucleotide sequence ID" value="XM_009047830.1"/>
</dbReference>
<gene>
    <name evidence="3" type="ORF">LOTGIDRAFT_171626</name>
</gene>
<sequence>MSCHILVLLVLMGGFAELHKITQNVLFRPLPTSRSKWTLTLVHDINPFLRFTSDLAIDVGRTFLAVDEIMSNYSIKNNSQEYVSTFNTLKKEVTTVRDEIEDLLDGVNDFQTLSTKHARSKRALIPFVGKALSRLFGTVSTEDLDVIRKNIEILAANQHAITQVVSESLSLLNVSRLQISENRQQVNILSKSLHKLDLKIESVVKQFRKKLISLEGFIHLFLRMKMVLDDIKNMFLRAELYAEDVKIQLNLLLLGHLSPSIIKPGSLRKLLIEIQRQLPPSVMLPKDPRKNLWHYCRILNCITFIEDNKIIVVVNIPLLDSEGSFEIFKIHNFPMPMTNKKILSKSKATFKMVASYRLEAEVIAINNDRTKYAILDRDETKRCSDPLIGFCQIRSPIYPINLSQLCIVALFTNNKEKISQLCKVYVKPNCILPMAKYITNGLWIVVTQRPIIFSIICHQTSFVHKSVTVRPPIQSIQLSPTCKAQNDYLELPALYSNESTYFDPTSFEKLTSAFNQSMTDLWQPFVDKCQNYKLTKLPPKLENIENFPLDELAYEMKNLQRIRNEKSKTWSLWKLVLIGLGILITILIIYVLALKYCKSGGLRRRFQSFLRSRETHKWDKRESADLEMTPRKIAIVTPQPAVATAPLLHNDQQQEQQPPLLYPQIPEPASYLGSGRGRMMAEVLRLARNRRSLQDRTRYH</sequence>
<keyword evidence="2" id="KW-0732">Signal</keyword>
<reference evidence="3 4" key="1">
    <citation type="journal article" date="2013" name="Nature">
        <title>Insights into bilaterian evolution from three spiralian genomes.</title>
        <authorList>
            <person name="Simakov O."/>
            <person name="Marletaz F."/>
            <person name="Cho S.J."/>
            <person name="Edsinger-Gonzales E."/>
            <person name="Havlak P."/>
            <person name="Hellsten U."/>
            <person name="Kuo D.H."/>
            <person name="Larsson T."/>
            <person name="Lv J."/>
            <person name="Arendt D."/>
            <person name="Savage R."/>
            <person name="Osoegawa K."/>
            <person name="de Jong P."/>
            <person name="Grimwood J."/>
            <person name="Chapman J.A."/>
            <person name="Shapiro H."/>
            <person name="Aerts A."/>
            <person name="Otillar R.P."/>
            <person name="Terry A.Y."/>
            <person name="Boore J.L."/>
            <person name="Grigoriev I.V."/>
            <person name="Lindberg D.R."/>
            <person name="Seaver E.C."/>
            <person name="Weisblat D.A."/>
            <person name="Putnam N.H."/>
            <person name="Rokhsar D.S."/>
        </authorList>
    </citation>
    <scope>NUCLEOTIDE SEQUENCE [LARGE SCALE GENOMIC DNA]</scope>
</reference>
<organism evidence="3 4">
    <name type="scientific">Lottia gigantea</name>
    <name type="common">Giant owl limpet</name>
    <dbReference type="NCBI Taxonomy" id="225164"/>
    <lineage>
        <taxon>Eukaryota</taxon>
        <taxon>Metazoa</taxon>
        <taxon>Spiralia</taxon>
        <taxon>Lophotrochozoa</taxon>
        <taxon>Mollusca</taxon>
        <taxon>Gastropoda</taxon>
        <taxon>Patellogastropoda</taxon>
        <taxon>Lottioidea</taxon>
        <taxon>Lottiidae</taxon>
        <taxon>Lottia</taxon>
    </lineage>
</organism>
<dbReference type="EMBL" id="KB200071">
    <property type="protein sequence ID" value="ESP03279.1"/>
    <property type="molecule type" value="Genomic_DNA"/>
</dbReference>
<evidence type="ECO:0000256" key="1">
    <source>
        <dbReference type="SAM" id="Phobius"/>
    </source>
</evidence>
<feature type="signal peptide" evidence="2">
    <location>
        <begin position="1"/>
        <end position="18"/>
    </location>
</feature>
<protein>
    <recommendedName>
        <fullName evidence="5">Envelope fusion protein</fullName>
    </recommendedName>
</protein>
<dbReference type="OrthoDB" id="6624493at2759"/>
<evidence type="ECO:0000313" key="3">
    <source>
        <dbReference type="EMBL" id="ESP03279.1"/>
    </source>
</evidence>
<name>V4AGU5_LOTGI</name>
<feature type="chain" id="PRO_5004716052" description="Envelope fusion protein" evidence="2">
    <location>
        <begin position="19"/>
        <end position="700"/>
    </location>
</feature>
<dbReference type="GeneID" id="20241842"/>
<accession>V4AGU5</accession>
<keyword evidence="1" id="KW-1133">Transmembrane helix</keyword>
<dbReference type="Proteomes" id="UP000030746">
    <property type="component" value="Unassembled WGS sequence"/>
</dbReference>
<dbReference type="HOGENOM" id="CLU_415793_0_0_1"/>
<dbReference type="CTD" id="20241842"/>
<evidence type="ECO:0000256" key="2">
    <source>
        <dbReference type="SAM" id="SignalP"/>
    </source>
</evidence>
<keyword evidence="1" id="KW-0472">Membrane</keyword>
<proteinExistence type="predicted"/>